<protein>
    <submittedName>
        <fullName evidence="2">Uncharacterized protein</fullName>
    </submittedName>
</protein>
<dbReference type="InterPro" id="IPR052577">
    <property type="entry name" value="VWA7"/>
</dbReference>
<name>D6W6J9_TRICA</name>
<keyword evidence="1" id="KW-1133">Transmembrane helix</keyword>
<dbReference type="InParanoid" id="D6W6J9"/>
<dbReference type="HOGENOM" id="CLU_389972_0_0_1"/>
<feature type="transmembrane region" description="Helical" evidence="1">
    <location>
        <begin position="605"/>
        <end position="636"/>
    </location>
</feature>
<dbReference type="EMBL" id="KQ971307">
    <property type="protein sequence ID" value="EFA10848.2"/>
    <property type="molecule type" value="Genomic_DNA"/>
</dbReference>
<dbReference type="STRING" id="7070.D6W6J9"/>
<dbReference type="AlphaFoldDB" id="D6W6J9"/>
<organism evidence="2 3">
    <name type="scientific">Tribolium castaneum</name>
    <name type="common">Red flour beetle</name>
    <dbReference type="NCBI Taxonomy" id="7070"/>
    <lineage>
        <taxon>Eukaryota</taxon>
        <taxon>Metazoa</taxon>
        <taxon>Ecdysozoa</taxon>
        <taxon>Arthropoda</taxon>
        <taxon>Hexapoda</taxon>
        <taxon>Insecta</taxon>
        <taxon>Pterygota</taxon>
        <taxon>Neoptera</taxon>
        <taxon>Endopterygota</taxon>
        <taxon>Coleoptera</taxon>
        <taxon>Polyphaga</taxon>
        <taxon>Cucujiformia</taxon>
        <taxon>Tenebrionidae</taxon>
        <taxon>Tenebrionidae incertae sedis</taxon>
        <taxon>Tribolium</taxon>
    </lineage>
</organism>
<dbReference type="PANTHER" id="PTHR14905">
    <property type="entry name" value="NG37"/>
    <property type="match status" value="1"/>
</dbReference>
<accession>D6W6J9</accession>
<reference evidence="2 3" key="2">
    <citation type="journal article" date="2010" name="Nucleic Acids Res.">
        <title>BeetleBase in 2010: revisions to provide comprehensive genomic information for Tribolium castaneum.</title>
        <authorList>
            <person name="Kim H.S."/>
            <person name="Murphy T."/>
            <person name="Xia J."/>
            <person name="Caragea D."/>
            <person name="Park Y."/>
            <person name="Beeman R.W."/>
            <person name="Lorenzen M.D."/>
            <person name="Butcher S."/>
            <person name="Manak J.R."/>
            <person name="Brown S.J."/>
        </authorList>
    </citation>
    <scope>GENOME REANNOTATION</scope>
    <source>
        <strain evidence="2 3">Georgia GA2</strain>
    </source>
</reference>
<evidence type="ECO:0000256" key="1">
    <source>
        <dbReference type="SAM" id="Phobius"/>
    </source>
</evidence>
<gene>
    <name evidence="2" type="primary">AUGUSTUS-3.0.2_01625</name>
    <name evidence="2" type="ORF">TcasGA2_TC001625</name>
</gene>
<keyword evidence="1" id="KW-0472">Membrane</keyword>
<dbReference type="PANTHER" id="PTHR14905:SF7">
    <property type="entry name" value="VON WILLEBRAND FACTOR A DOMAIN-CONTAINING PROTEIN 7"/>
    <property type="match status" value="1"/>
</dbReference>
<keyword evidence="1" id="KW-0812">Transmembrane</keyword>
<proteinExistence type="predicted"/>
<evidence type="ECO:0000313" key="2">
    <source>
        <dbReference type="EMBL" id="EFA10848.2"/>
    </source>
</evidence>
<sequence length="663" mass="74113">MNREEETARKFLQRYNSFNPVILLVENSQASQDAALSFLKSVHKLEPRVQNINFMLMQFNETSVSPVLETTRNSKLRMEKILSDRIPSSPSSYLGRETNRSAVFFGILNAVHLLPPTSGVVVFMKRDVEDEDLSQHAAIEVEKKRVQVFVFCGMNRKGGYLEELAERSRGGFWIQPDRDLSSEYFEEFLENIGAFTSVSMILSRRKLRGENNLMFPIDSDVTGIHISIAPGVTTGLLTTPGGYNIGVLRSDDVVRYSVGSFIKRGSGGHEIHINTTTATTRDVGVWRLQVGNARALYNVTVFAHTTKITDFGTAVNKTGNKKKIVKLGNISSISNITNVSFVTRDGNPILSNAKLESHNNNSLNINVEKVPNESFYAVIDGIDSKGHNFRRLSYVRGSEKDIFFLPPITIDLGLGSELITQPFRQPQLFFEVTNNGNTPTLVRFFCQDDKGILLSMDPWYKWINPQETATVRVTLTTRSGQYQDHITFTAAGTETVSKKVIVDVGISNDDRRDPHIDYHFTSDCTGVLLGSCEDATWTVEVKAKDTGSGLLQVISRPKGIYFPNGFTSGTTEEVTGFFSESCCNPDLELIAFDRQNNRRTRHINAYWATLSPGAIAAIVFGVILLILIIIGLFFLFRKCCIAWRSKGNYDLPVYRGPLSSRRA</sequence>
<evidence type="ECO:0000313" key="3">
    <source>
        <dbReference type="Proteomes" id="UP000007266"/>
    </source>
</evidence>
<reference evidence="2 3" key="1">
    <citation type="journal article" date="2008" name="Nature">
        <title>The genome of the model beetle and pest Tribolium castaneum.</title>
        <authorList>
            <consortium name="Tribolium Genome Sequencing Consortium"/>
            <person name="Richards S."/>
            <person name="Gibbs R.A."/>
            <person name="Weinstock G.M."/>
            <person name="Brown S.J."/>
            <person name="Denell R."/>
            <person name="Beeman R.W."/>
            <person name="Gibbs R."/>
            <person name="Beeman R.W."/>
            <person name="Brown S.J."/>
            <person name="Bucher G."/>
            <person name="Friedrich M."/>
            <person name="Grimmelikhuijzen C.J."/>
            <person name="Klingler M."/>
            <person name="Lorenzen M."/>
            <person name="Richards S."/>
            <person name="Roth S."/>
            <person name="Schroder R."/>
            <person name="Tautz D."/>
            <person name="Zdobnov E.M."/>
            <person name="Muzny D."/>
            <person name="Gibbs R.A."/>
            <person name="Weinstock G.M."/>
            <person name="Attaway T."/>
            <person name="Bell S."/>
            <person name="Buhay C.J."/>
            <person name="Chandrabose M.N."/>
            <person name="Chavez D."/>
            <person name="Clerk-Blankenburg K.P."/>
            <person name="Cree A."/>
            <person name="Dao M."/>
            <person name="Davis C."/>
            <person name="Chacko J."/>
            <person name="Dinh H."/>
            <person name="Dugan-Rocha S."/>
            <person name="Fowler G."/>
            <person name="Garner T.T."/>
            <person name="Garnes J."/>
            <person name="Gnirke A."/>
            <person name="Hawes A."/>
            <person name="Hernandez J."/>
            <person name="Hines S."/>
            <person name="Holder M."/>
            <person name="Hume J."/>
            <person name="Jhangiani S.N."/>
            <person name="Joshi V."/>
            <person name="Khan Z.M."/>
            <person name="Jackson L."/>
            <person name="Kovar C."/>
            <person name="Kowis A."/>
            <person name="Lee S."/>
            <person name="Lewis L.R."/>
            <person name="Margolis J."/>
            <person name="Morgan M."/>
            <person name="Nazareth L.V."/>
            <person name="Nguyen N."/>
            <person name="Okwuonu G."/>
            <person name="Parker D."/>
            <person name="Richards S."/>
            <person name="Ruiz S.J."/>
            <person name="Santibanez J."/>
            <person name="Savard J."/>
            <person name="Scherer S.E."/>
            <person name="Schneider B."/>
            <person name="Sodergren E."/>
            <person name="Tautz D."/>
            <person name="Vattahil S."/>
            <person name="Villasana D."/>
            <person name="White C.S."/>
            <person name="Wright R."/>
            <person name="Park Y."/>
            <person name="Beeman R.W."/>
            <person name="Lord J."/>
            <person name="Oppert B."/>
            <person name="Lorenzen M."/>
            <person name="Brown S."/>
            <person name="Wang L."/>
            <person name="Savard J."/>
            <person name="Tautz D."/>
            <person name="Richards S."/>
            <person name="Weinstock G."/>
            <person name="Gibbs R.A."/>
            <person name="Liu Y."/>
            <person name="Worley K."/>
            <person name="Weinstock G."/>
            <person name="Elsik C.G."/>
            <person name="Reese J.T."/>
            <person name="Elhaik E."/>
            <person name="Landan G."/>
            <person name="Graur D."/>
            <person name="Arensburger P."/>
            <person name="Atkinson P."/>
            <person name="Beeman R.W."/>
            <person name="Beidler J."/>
            <person name="Brown S.J."/>
            <person name="Demuth J.P."/>
            <person name="Drury D.W."/>
            <person name="Du Y.Z."/>
            <person name="Fujiwara H."/>
            <person name="Lorenzen M."/>
            <person name="Maselli V."/>
            <person name="Osanai M."/>
            <person name="Park Y."/>
            <person name="Robertson H.M."/>
            <person name="Tu Z."/>
            <person name="Wang J.J."/>
            <person name="Wang S."/>
            <person name="Richards S."/>
            <person name="Song H."/>
            <person name="Zhang L."/>
            <person name="Sodergren E."/>
            <person name="Werner D."/>
            <person name="Stanke M."/>
            <person name="Morgenstern B."/>
            <person name="Solovyev V."/>
            <person name="Kosarev P."/>
            <person name="Brown G."/>
            <person name="Chen H.C."/>
            <person name="Ermolaeva O."/>
            <person name="Hlavina W."/>
            <person name="Kapustin Y."/>
            <person name="Kiryutin B."/>
            <person name="Kitts P."/>
            <person name="Maglott D."/>
            <person name="Pruitt K."/>
            <person name="Sapojnikov V."/>
            <person name="Souvorov A."/>
            <person name="Mackey A.J."/>
            <person name="Waterhouse R.M."/>
            <person name="Wyder S."/>
            <person name="Zdobnov E.M."/>
            <person name="Zdobnov E.M."/>
            <person name="Wyder S."/>
            <person name="Kriventseva E.V."/>
            <person name="Kadowaki T."/>
            <person name="Bork P."/>
            <person name="Aranda M."/>
            <person name="Bao R."/>
            <person name="Beermann A."/>
            <person name="Berns N."/>
            <person name="Bolognesi R."/>
            <person name="Bonneton F."/>
            <person name="Bopp D."/>
            <person name="Brown S.J."/>
            <person name="Bucher G."/>
            <person name="Butts T."/>
            <person name="Chaumot A."/>
            <person name="Denell R.E."/>
            <person name="Ferrier D.E."/>
            <person name="Friedrich M."/>
            <person name="Gordon C.M."/>
            <person name="Jindra M."/>
            <person name="Klingler M."/>
            <person name="Lan Q."/>
            <person name="Lattorff H.M."/>
            <person name="Laudet V."/>
            <person name="von Levetsow C."/>
            <person name="Liu Z."/>
            <person name="Lutz R."/>
            <person name="Lynch J.A."/>
            <person name="da Fonseca R.N."/>
            <person name="Posnien N."/>
            <person name="Reuter R."/>
            <person name="Roth S."/>
            <person name="Savard J."/>
            <person name="Schinko J.B."/>
            <person name="Schmitt C."/>
            <person name="Schoppmeier M."/>
            <person name="Schroder R."/>
            <person name="Shippy T.D."/>
            <person name="Simonnet F."/>
            <person name="Marques-Souza H."/>
            <person name="Tautz D."/>
            <person name="Tomoyasu Y."/>
            <person name="Trauner J."/>
            <person name="Van der Zee M."/>
            <person name="Vervoort M."/>
            <person name="Wittkopp N."/>
            <person name="Wimmer E.A."/>
            <person name="Yang X."/>
            <person name="Jones A.K."/>
            <person name="Sattelle D.B."/>
            <person name="Ebert P.R."/>
            <person name="Nelson D."/>
            <person name="Scott J.G."/>
            <person name="Beeman R.W."/>
            <person name="Muthukrishnan S."/>
            <person name="Kramer K.J."/>
            <person name="Arakane Y."/>
            <person name="Beeman R.W."/>
            <person name="Zhu Q."/>
            <person name="Hogenkamp D."/>
            <person name="Dixit R."/>
            <person name="Oppert B."/>
            <person name="Jiang H."/>
            <person name="Zou Z."/>
            <person name="Marshall J."/>
            <person name="Elpidina E."/>
            <person name="Vinokurov K."/>
            <person name="Oppert C."/>
            <person name="Zou Z."/>
            <person name="Evans J."/>
            <person name="Lu Z."/>
            <person name="Zhao P."/>
            <person name="Sumathipala N."/>
            <person name="Altincicek B."/>
            <person name="Vilcinskas A."/>
            <person name="Williams M."/>
            <person name="Hultmark D."/>
            <person name="Hetru C."/>
            <person name="Jiang H."/>
            <person name="Grimmelikhuijzen C.J."/>
            <person name="Hauser F."/>
            <person name="Cazzamali G."/>
            <person name="Williamson M."/>
            <person name="Park Y."/>
            <person name="Li B."/>
            <person name="Tanaka Y."/>
            <person name="Predel R."/>
            <person name="Neupert S."/>
            <person name="Schachtner J."/>
            <person name="Verleyen P."/>
            <person name="Raible F."/>
            <person name="Bork P."/>
            <person name="Friedrich M."/>
            <person name="Walden K.K."/>
            <person name="Robertson H.M."/>
            <person name="Angeli S."/>
            <person name="Foret S."/>
            <person name="Bucher G."/>
            <person name="Schuetz S."/>
            <person name="Maleszka R."/>
            <person name="Wimmer E.A."/>
            <person name="Beeman R.W."/>
            <person name="Lorenzen M."/>
            <person name="Tomoyasu Y."/>
            <person name="Miller S.C."/>
            <person name="Grossmann D."/>
            <person name="Bucher G."/>
        </authorList>
    </citation>
    <scope>NUCLEOTIDE SEQUENCE [LARGE SCALE GENOMIC DNA]</scope>
    <source>
        <strain evidence="2 3">Georgia GA2</strain>
    </source>
</reference>
<dbReference type="GO" id="GO:1903338">
    <property type="term" value="P:regulation of cell wall organization or biogenesis"/>
    <property type="evidence" value="ECO:0000318"/>
    <property type="project" value="GO_Central"/>
</dbReference>
<dbReference type="Proteomes" id="UP000007266">
    <property type="component" value="Linkage group 1"/>
</dbReference>
<dbReference type="eggNOG" id="ENOG502SAKK">
    <property type="taxonomic scope" value="Eukaryota"/>
</dbReference>
<keyword evidence="3" id="KW-1185">Reference proteome</keyword>
<dbReference type="OMA" id="NVFIRAE"/>